<dbReference type="eggNOG" id="ENOG502Z8E6">
    <property type="taxonomic scope" value="Bacteria"/>
</dbReference>
<dbReference type="CDD" id="cd19433">
    <property type="entry name" value="lipocalin_CpcS-CpeS"/>
    <property type="match status" value="1"/>
</dbReference>
<proteinExistence type="inferred from homology"/>
<dbReference type="EC" id="4.-.-.-" evidence="3"/>
<dbReference type="GO" id="GO:0016829">
    <property type="term" value="F:lyase activity"/>
    <property type="evidence" value="ECO:0007669"/>
    <property type="project" value="UniProtKB-KW"/>
</dbReference>
<keyword evidence="5" id="KW-1185">Reference proteome</keyword>
<dbReference type="Gene3D" id="2.40.128.20">
    <property type="match status" value="1"/>
</dbReference>
<comment type="function">
    <text evidence="3">Covalently attaches a chromophore to Cys residue(s) of phycobiliproteins.</text>
</comment>
<sequence length="216" mass="23799">MDPIIDAMEFFQLSAGNWRSQRTTHHLAFRQAEKGELDINVATLEADHPQVIELCELHKINPSLAAGGALVSWQGTMAWDQSDDGHKDSTVMVVVPDADSPRKGKLLREKGYAETMPVAGLYKMDAQDGLVLITEYETMSAHERFSFITPSRRMRTSIVKRFGGFSSASFCIETRIDSNLDNGASAGANTGANIGVTSQKQQNVLAPEEYYSILGW</sequence>
<accession>F4XQV5</accession>
<comment type="similarity">
    <text evidence="1 3">Belongs to the CpcS/CpeS biliprotein lyase family.</text>
</comment>
<dbReference type="InterPro" id="IPR018536">
    <property type="entry name" value="CpcS/CpeS"/>
</dbReference>
<dbReference type="HAMAP" id="MF_01459">
    <property type="entry name" value="Chrphore_lyase_CpxS"/>
    <property type="match status" value="1"/>
</dbReference>
<keyword evidence="2 3" id="KW-0456">Lyase</keyword>
<dbReference type="HOGENOM" id="CLU_096258_0_0_3"/>
<dbReference type="InterPro" id="IPR012674">
    <property type="entry name" value="Calycin"/>
</dbReference>
<evidence type="ECO:0000313" key="5">
    <source>
        <dbReference type="Proteomes" id="UP000003959"/>
    </source>
</evidence>
<organism evidence="4 5">
    <name type="scientific">Moorena producens 3L</name>
    <dbReference type="NCBI Taxonomy" id="489825"/>
    <lineage>
        <taxon>Bacteria</taxon>
        <taxon>Bacillati</taxon>
        <taxon>Cyanobacteriota</taxon>
        <taxon>Cyanophyceae</taxon>
        <taxon>Coleofasciculales</taxon>
        <taxon>Coleofasciculaceae</taxon>
        <taxon>Moorena</taxon>
    </lineage>
</organism>
<evidence type="ECO:0000256" key="2">
    <source>
        <dbReference type="ARBA" id="ARBA00023239"/>
    </source>
</evidence>
<evidence type="ECO:0000256" key="1">
    <source>
        <dbReference type="ARBA" id="ARBA00010681"/>
    </source>
</evidence>
<name>F4XQV5_9CYAN</name>
<dbReference type="EMBL" id="GL890874">
    <property type="protein sequence ID" value="EGJ32930.1"/>
    <property type="molecule type" value="Genomic_DNA"/>
</dbReference>
<reference evidence="5" key="1">
    <citation type="journal article" date="2011" name="Proc. Natl. Acad. Sci. U.S.A.">
        <title>Genomic insights into the physiology and ecology of the marine filamentous cyanobacterium Lyngbya majuscula.</title>
        <authorList>
            <person name="Jones A.C."/>
            <person name="Monroe E.A."/>
            <person name="Podell S."/>
            <person name="Hess W.R."/>
            <person name="Klages S."/>
            <person name="Esquenazi E."/>
            <person name="Niessen S."/>
            <person name="Hoover H."/>
            <person name="Rothmann M."/>
            <person name="Lasken R.S."/>
            <person name="Yates J.R.III."/>
            <person name="Reinhardt R."/>
            <person name="Kube M."/>
            <person name="Burkart M.D."/>
            <person name="Allen E.E."/>
            <person name="Dorrestein P.C."/>
            <person name="Gerwick W.H."/>
            <person name="Gerwick L."/>
        </authorList>
    </citation>
    <scope>NUCLEOTIDE SEQUENCE [LARGE SCALE GENOMIC DNA]</scope>
    <source>
        <strain evidence="5">3L</strain>
    </source>
</reference>
<evidence type="ECO:0000313" key="4">
    <source>
        <dbReference type="EMBL" id="EGJ32930.1"/>
    </source>
</evidence>
<evidence type="ECO:0000256" key="3">
    <source>
        <dbReference type="HAMAP-Rule" id="MF_01459"/>
    </source>
</evidence>
<dbReference type="Pfam" id="PF09367">
    <property type="entry name" value="CpeS"/>
    <property type="match status" value="1"/>
</dbReference>
<dbReference type="GO" id="GO:0017006">
    <property type="term" value="P:protein-tetrapyrrole linkage"/>
    <property type="evidence" value="ECO:0007669"/>
    <property type="project" value="UniProtKB-UniRule"/>
</dbReference>
<gene>
    <name evidence="3" type="primary">cpcS</name>
    <name evidence="4" type="ORF">LYNGBM3L_55940</name>
</gene>
<protein>
    <recommendedName>
        <fullName evidence="3">Chromophore lyase CpcS/CpeS</fullName>
        <ecNumber evidence="3">4.-.-.-</ecNumber>
    </recommendedName>
</protein>
<dbReference type="Proteomes" id="UP000003959">
    <property type="component" value="Unassembled WGS sequence"/>
</dbReference>
<dbReference type="AlphaFoldDB" id="F4XQV5"/>